<gene>
    <name evidence="2" type="ORF">UFOPK1493_02152</name>
</gene>
<proteinExistence type="predicted"/>
<feature type="domain" description="4Fe-4S ferredoxin-type" evidence="1">
    <location>
        <begin position="52"/>
        <end position="81"/>
    </location>
</feature>
<dbReference type="InterPro" id="IPR017900">
    <property type="entry name" value="4Fe4S_Fe_S_CS"/>
</dbReference>
<dbReference type="InterPro" id="IPR017896">
    <property type="entry name" value="4Fe4S_Fe-S-bd"/>
</dbReference>
<dbReference type="Pfam" id="PF12838">
    <property type="entry name" value="Fer4_7"/>
    <property type="match status" value="1"/>
</dbReference>
<evidence type="ECO:0000313" key="2">
    <source>
        <dbReference type="EMBL" id="CAB4566987.1"/>
    </source>
</evidence>
<sequence length="103" mass="11796">MGATRDERIRTRTRNPKWKNLPLRIEMLECINCDACLRHCPPHFGAIFNHGPDVVIIPELCSGCDKCLPACPVNCIHPFPDWETRGVPQEWWDEPLGDADPYV</sequence>
<dbReference type="Gene3D" id="3.30.70.20">
    <property type="match status" value="1"/>
</dbReference>
<organism evidence="2">
    <name type="scientific">freshwater metagenome</name>
    <dbReference type="NCBI Taxonomy" id="449393"/>
    <lineage>
        <taxon>unclassified sequences</taxon>
        <taxon>metagenomes</taxon>
        <taxon>ecological metagenomes</taxon>
    </lineage>
</organism>
<feature type="domain" description="4Fe-4S ferredoxin-type" evidence="1">
    <location>
        <begin position="21"/>
        <end position="51"/>
    </location>
</feature>
<dbReference type="SUPFAM" id="SSF54862">
    <property type="entry name" value="4Fe-4S ferredoxins"/>
    <property type="match status" value="1"/>
</dbReference>
<protein>
    <submittedName>
        <fullName evidence="2">Unannotated protein</fullName>
    </submittedName>
</protein>
<evidence type="ECO:0000259" key="1">
    <source>
        <dbReference type="PROSITE" id="PS51379"/>
    </source>
</evidence>
<name>A0A6J6DSS3_9ZZZZ</name>
<dbReference type="PROSITE" id="PS51379">
    <property type="entry name" value="4FE4S_FER_2"/>
    <property type="match status" value="2"/>
</dbReference>
<dbReference type="PROSITE" id="PS00198">
    <property type="entry name" value="4FE4S_FER_1"/>
    <property type="match status" value="1"/>
</dbReference>
<reference evidence="2" key="1">
    <citation type="submission" date="2020-05" db="EMBL/GenBank/DDBJ databases">
        <authorList>
            <person name="Chiriac C."/>
            <person name="Salcher M."/>
            <person name="Ghai R."/>
            <person name="Kavagutti S V."/>
        </authorList>
    </citation>
    <scope>NUCLEOTIDE SEQUENCE</scope>
</reference>
<accession>A0A6J6DSS3</accession>
<dbReference type="EMBL" id="CAEZSR010000080">
    <property type="protein sequence ID" value="CAB4566987.1"/>
    <property type="molecule type" value="Genomic_DNA"/>
</dbReference>
<dbReference type="AlphaFoldDB" id="A0A6J6DSS3"/>